<reference evidence="1 2" key="1">
    <citation type="journal article" date="2001" name="Virology">
        <title>Sequence analysis of the Spodoptera litura multicapsid nucleopolyhedrovirus genome.</title>
        <authorList>
            <person name="Pang Y."/>
            <person name="Yu J."/>
            <person name="Wang L."/>
            <person name="Hu X."/>
            <person name="Bao W."/>
            <person name="Li G."/>
            <person name="Chen C."/>
            <person name="Han H."/>
            <person name="Hu S."/>
            <person name="Yang H."/>
        </authorList>
    </citation>
    <scope>NUCLEOTIDE SEQUENCE [LARGE SCALE GENOMIC DNA]</scope>
    <source>
        <strain evidence="1 2">G2</strain>
    </source>
</reference>
<name>Q91BG4_NPVST</name>
<dbReference type="EMBL" id="AF325155">
    <property type="protein sequence ID" value="AAL01743.1"/>
    <property type="molecule type" value="Genomic_DNA"/>
</dbReference>
<sequence>MFNLNIFHSTCLTHVIRLTTIFFYNQNMLAKRQTSSIKQYVREKSNKFMNMFKYFPTFRFLRQNLNFFLASNLQTCS</sequence>
<dbReference type="Proteomes" id="UP000202667">
    <property type="component" value="Segment"/>
</dbReference>
<protein>
    <submittedName>
        <fullName evidence="1">Uncharacterized protein</fullName>
    </submittedName>
</protein>
<keyword evidence="2" id="KW-1185">Reference proteome</keyword>
<accession>Q91BG4</accession>
<evidence type="ECO:0000313" key="2">
    <source>
        <dbReference type="Proteomes" id="UP000202667"/>
    </source>
</evidence>
<proteinExistence type="predicted"/>
<organism evidence="1 2">
    <name type="scientific">Spodoptera litura multicapsid nucleopolyhedrovirus</name>
    <name type="common">SpltMNPV</name>
    <dbReference type="NCBI Taxonomy" id="46242"/>
    <lineage>
        <taxon>Viruses</taxon>
        <taxon>Viruses incertae sedis</taxon>
        <taxon>Naldaviricetes</taxon>
        <taxon>Lefavirales</taxon>
        <taxon>Baculoviridae</taxon>
        <taxon>Alphabaculovirus</taxon>
        <taxon>Alphabaculovirus spliturae</taxon>
    </lineage>
</organism>
<dbReference type="KEGG" id="vg:922141"/>
<evidence type="ECO:0000313" key="1">
    <source>
        <dbReference type="EMBL" id="AAL01743.1"/>
    </source>
</evidence>
<dbReference type="GeneID" id="922141"/>
<dbReference type="RefSeq" id="NP_258329.1">
    <property type="nucleotide sequence ID" value="NC_003102.1"/>
</dbReference>
<organismHost>
    <name type="scientific">Lepidoptera</name>
    <name type="common">moths &amp; butterflies</name>
    <dbReference type="NCBI Taxonomy" id="7088"/>
</organismHost>